<keyword evidence="3" id="KW-1185">Reference proteome</keyword>
<feature type="compositionally biased region" description="Basic and acidic residues" evidence="1">
    <location>
        <begin position="179"/>
        <end position="200"/>
    </location>
</feature>
<feature type="region of interest" description="Disordered" evidence="1">
    <location>
        <begin position="89"/>
        <end position="228"/>
    </location>
</feature>
<feature type="compositionally biased region" description="Basic and acidic residues" evidence="1">
    <location>
        <begin position="128"/>
        <end position="170"/>
    </location>
</feature>
<organism evidence="2 3">
    <name type="scientific">Cymbomonas tetramitiformis</name>
    <dbReference type="NCBI Taxonomy" id="36881"/>
    <lineage>
        <taxon>Eukaryota</taxon>
        <taxon>Viridiplantae</taxon>
        <taxon>Chlorophyta</taxon>
        <taxon>Pyramimonadophyceae</taxon>
        <taxon>Pyramimonadales</taxon>
        <taxon>Pyramimonadaceae</taxon>
        <taxon>Cymbomonas</taxon>
    </lineage>
</organism>
<dbReference type="AlphaFoldDB" id="A0AAE0C792"/>
<evidence type="ECO:0000313" key="2">
    <source>
        <dbReference type="EMBL" id="KAK3248840.1"/>
    </source>
</evidence>
<accession>A0AAE0C792</accession>
<gene>
    <name evidence="2" type="ORF">CYMTET_41708</name>
</gene>
<name>A0AAE0C792_9CHLO</name>
<proteinExistence type="predicted"/>
<comment type="caution">
    <text evidence="2">The sequence shown here is derived from an EMBL/GenBank/DDBJ whole genome shotgun (WGS) entry which is preliminary data.</text>
</comment>
<evidence type="ECO:0000313" key="3">
    <source>
        <dbReference type="Proteomes" id="UP001190700"/>
    </source>
</evidence>
<feature type="compositionally biased region" description="Basic and acidic residues" evidence="1">
    <location>
        <begin position="215"/>
        <end position="228"/>
    </location>
</feature>
<dbReference type="Proteomes" id="UP001190700">
    <property type="component" value="Unassembled WGS sequence"/>
</dbReference>
<dbReference type="EMBL" id="LGRX02027768">
    <property type="protein sequence ID" value="KAK3248840.1"/>
    <property type="molecule type" value="Genomic_DNA"/>
</dbReference>
<evidence type="ECO:0000256" key="1">
    <source>
        <dbReference type="SAM" id="MobiDB-lite"/>
    </source>
</evidence>
<sequence length="228" mass="25038">MQRKSSSGDASKFVLVDSEREREHDLGTRRARIVLFVVPALLLGLSILDDLAPGHDDDDMGNSFLNETLSEPKESSKLDASSLLLGLAGSDDGFSRKSAGKAARKTSREALGKSDANAQSSTASSGKGEGRRDSSHHRTESSHHRTESSHNRRSRRGEFSIEAKKEEGHDRRRHRGRAGTREARDGREYGTRSGTREGRTAHTAAPQSASHRRTRPEYARPDRAGPED</sequence>
<reference evidence="2 3" key="1">
    <citation type="journal article" date="2015" name="Genome Biol. Evol.">
        <title>Comparative Genomics of a Bacterivorous Green Alga Reveals Evolutionary Causalities and Consequences of Phago-Mixotrophic Mode of Nutrition.</title>
        <authorList>
            <person name="Burns J.A."/>
            <person name="Paasch A."/>
            <person name="Narechania A."/>
            <person name="Kim E."/>
        </authorList>
    </citation>
    <scope>NUCLEOTIDE SEQUENCE [LARGE SCALE GENOMIC DNA]</scope>
    <source>
        <strain evidence="2 3">PLY_AMNH</strain>
    </source>
</reference>
<feature type="compositionally biased region" description="Polar residues" evidence="1">
    <location>
        <begin position="116"/>
        <end position="125"/>
    </location>
</feature>
<protein>
    <submittedName>
        <fullName evidence="2">Uncharacterized protein</fullName>
    </submittedName>
</protein>